<reference evidence="7 8" key="1">
    <citation type="journal article" date="2012" name="Stand. Genomic Sci.">
        <title>Complete genome sequencing and analysis of Saprospira grandis str. Lewin, a predatory marine bacterium.</title>
        <authorList>
            <person name="Saw J.H."/>
            <person name="Yuryev A."/>
            <person name="Kanbe M."/>
            <person name="Hou S."/>
            <person name="Young A.G."/>
            <person name="Aizawa S."/>
            <person name="Alam M."/>
        </authorList>
    </citation>
    <scope>NUCLEOTIDE SEQUENCE [LARGE SCALE GENOMIC DNA]</scope>
    <source>
        <strain evidence="7 8">Lewin</strain>
    </source>
</reference>
<dbReference type="RefSeq" id="WP_015692433.1">
    <property type="nucleotide sequence ID" value="NC_016940.1"/>
</dbReference>
<accession>H6L2Q7</accession>
<evidence type="ECO:0000313" key="8">
    <source>
        <dbReference type="Proteomes" id="UP000007519"/>
    </source>
</evidence>
<dbReference type="eggNOG" id="COG0142">
    <property type="taxonomic scope" value="Bacteria"/>
</dbReference>
<comment type="similarity">
    <text evidence="2 6">Belongs to the FPP/GGPP synthase family.</text>
</comment>
<dbReference type="GO" id="GO:0004659">
    <property type="term" value="F:prenyltransferase activity"/>
    <property type="evidence" value="ECO:0007669"/>
    <property type="project" value="InterPro"/>
</dbReference>
<dbReference type="InterPro" id="IPR033749">
    <property type="entry name" value="Polyprenyl_synt_CS"/>
</dbReference>
<dbReference type="Pfam" id="PF00348">
    <property type="entry name" value="polyprenyl_synt"/>
    <property type="match status" value="1"/>
</dbReference>
<comment type="cofactor">
    <cofactor evidence="1">
        <name>Mg(2+)</name>
        <dbReference type="ChEBI" id="CHEBI:18420"/>
    </cofactor>
</comment>
<protein>
    <submittedName>
        <fullName evidence="7">Polyprenyl synthetase</fullName>
    </submittedName>
</protein>
<dbReference type="HOGENOM" id="CLU_014015_2_1_10"/>
<dbReference type="Proteomes" id="UP000007519">
    <property type="component" value="Chromosome"/>
</dbReference>
<dbReference type="GO" id="GO:0046872">
    <property type="term" value="F:metal ion binding"/>
    <property type="evidence" value="ECO:0007669"/>
    <property type="project" value="UniProtKB-KW"/>
</dbReference>
<keyword evidence="4" id="KW-0479">Metal-binding</keyword>
<dbReference type="SFLD" id="SFLDS00005">
    <property type="entry name" value="Isoprenoid_Synthase_Type_I"/>
    <property type="match status" value="1"/>
</dbReference>
<evidence type="ECO:0000256" key="3">
    <source>
        <dbReference type="ARBA" id="ARBA00022679"/>
    </source>
</evidence>
<evidence type="ECO:0000313" key="7">
    <source>
        <dbReference type="EMBL" id="AFC24814.1"/>
    </source>
</evidence>
<keyword evidence="5" id="KW-0460">Magnesium</keyword>
<organism evidence="7 8">
    <name type="scientific">Saprospira grandis (strain Lewin)</name>
    <dbReference type="NCBI Taxonomy" id="984262"/>
    <lineage>
        <taxon>Bacteria</taxon>
        <taxon>Pseudomonadati</taxon>
        <taxon>Bacteroidota</taxon>
        <taxon>Saprospiria</taxon>
        <taxon>Saprospirales</taxon>
        <taxon>Saprospiraceae</taxon>
        <taxon>Saprospira</taxon>
    </lineage>
</organism>
<dbReference type="SUPFAM" id="SSF48576">
    <property type="entry name" value="Terpenoid synthases"/>
    <property type="match status" value="1"/>
</dbReference>
<keyword evidence="8" id="KW-1185">Reference proteome</keyword>
<dbReference type="InterPro" id="IPR000092">
    <property type="entry name" value="Polyprenyl_synt"/>
</dbReference>
<evidence type="ECO:0000256" key="6">
    <source>
        <dbReference type="RuleBase" id="RU004466"/>
    </source>
</evidence>
<dbReference type="Gene3D" id="1.10.600.10">
    <property type="entry name" value="Farnesyl Diphosphate Synthase"/>
    <property type="match status" value="1"/>
</dbReference>
<dbReference type="STRING" id="984262.SGRA_2083"/>
<dbReference type="GO" id="GO:0008299">
    <property type="term" value="P:isoprenoid biosynthetic process"/>
    <property type="evidence" value="ECO:0007669"/>
    <property type="project" value="InterPro"/>
</dbReference>
<dbReference type="PANTHER" id="PTHR12001:SF85">
    <property type="entry name" value="SHORT CHAIN ISOPRENYL DIPHOSPHATE SYNTHASE"/>
    <property type="match status" value="1"/>
</dbReference>
<evidence type="ECO:0000256" key="4">
    <source>
        <dbReference type="ARBA" id="ARBA00022723"/>
    </source>
</evidence>
<dbReference type="OrthoDB" id="9805316at2"/>
<gene>
    <name evidence="7" type="ordered locus">SGRA_2083</name>
</gene>
<name>H6L2Q7_SAPGL</name>
<dbReference type="SFLD" id="SFLDG01017">
    <property type="entry name" value="Polyprenyl_Transferase_Like"/>
    <property type="match status" value="1"/>
</dbReference>
<dbReference type="EMBL" id="CP002831">
    <property type="protein sequence ID" value="AFC24814.1"/>
    <property type="molecule type" value="Genomic_DNA"/>
</dbReference>
<sequence>MQAFQRLQNAYRAYAAQEQFGQGQPQELYQPLDYILSLGGKQMRPILLLMAAELYLGQNIETALPAAYAIELFHNFSLMHDDIMDQADLRRGKATVHKKFDTNTAILSGDVMLVYSYKYLAQSASGNLAALLDCYNETAIGVCEGQQMDMNFEQMQSVALESYLKMIELKTSVLLYGAMKMGALIGQAPAEEAELLGEFGRNMGIAFQLQDDYLDSFGDAATFGKRIGGDILQNKKTVLYIKALELGTAADKEQLLALYQQACPADKEEEKIETVKAIFERSGAKAALGQAVEAYRLKAVAFLDQLPKDQTDKAPLYQFLNFIMQRQH</sequence>
<evidence type="ECO:0000256" key="2">
    <source>
        <dbReference type="ARBA" id="ARBA00006706"/>
    </source>
</evidence>
<proteinExistence type="inferred from homology"/>
<dbReference type="PROSITE" id="PS00723">
    <property type="entry name" value="POLYPRENYL_SYNTHASE_1"/>
    <property type="match status" value="1"/>
</dbReference>
<dbReference type="PANTHER" id="PTHR12001">
    <property type="entry name" value="GERANYLGERANYL PYROPHOSPHATE SYNTHASE"/>
    <property type="match status" value="1"/>
</dbReference>
<dbReference type="PROSITE" id="PS00444">
    <property type="entry name" value="POLYPRENYL_SYNTHASE_2"/>
    <property type="match status" value="1"/>
</dbReference>
<keyword evidence="3 6" id="KW-0808">Transferase</keyword>
<evidence type="ECO:0000256" key="1">
    <source>
        <dbReference type="ARBA" id="ARBA00001946"/>
    </source>
</evidence>
<dbReference type="InterPro" id="IPR008949">
    <property type="entry name" value="Isoprenoid_synthase_dom_sf"/>
</dbReference>
<evidence type="ECO:0000256" key="5">
    <source>
        <dbReference type="ARBA" id="ARBA00022842"/>
    </source>
</evidence>
<dbReference type="KEGG" id="sgn:SGRA_2083"/>
<dbReference type="CDD" id="cd00685">
    <property type="entry name" value="Trans_IPPS_HT"/>
    <property type="match status" value="1"/>
</dbReference>
<dbReference type="AlphaFoldDB" id="H6L2Q7"/>